<accession>A0ABW0FM46</accession>
<keyword evidence="4" id="KW-1185">Reference proteome</keyword>
<keyword evidence="2" id="KW-1133">Transmembrane helix</keyword>
<evidence type="ECO:0000313" key="4">
    <source>
        <dbReference type="Proteomes" id="UP001595937"/>
    </source>
</evidence>
<protein>
    <recommendedName>
        <fullName evidence="5">Cell wall-binding repeat 2 family protein</fullName>
    </recommendedName>
</protein>
<evidence type="ECO:0000313" key="3">
    <source>
        <dbReference type="EMBL" id="MFC5298910.1"/>
    </source>
</evidence>
<dbReference type="GeneID" id="303299357"/>
<keyword evidence="2" id="KW-0472">Membrane</keyword>
<evidence type="ECO:0008006" key="5">
    <source>
        <dbReference type="Google" id="ProtNLM"/>
    </source>
</evidence>
<dbReference type="EMBL" id="JBHSLN010000084">
    <property type="protein sequence ID" value="MFC5298910.1"/>
    <property type="molecule type" value="Genomic_DNA"/>
</dbReference>
<name>A0ABW0FM46_9MICO</name>
<feature type="transmembrane region" description="Helical" evidence="2">
    <location>
        <begin position="22"/>
        <end position="42"/>
    </location>
</feature>
<gene>
    <name evidence="3" type="ORF">ACFPK8_15465</name>
</gene>
<sequence length="515" mass="53956">MTRNQNALEDQLPRTRRSRRTIALRGTVSVTAATALLASLGACTFWQDDLQVDVVDTAPTSTVVPDEDASQTALALSASLFTSADGAIVATEDTVDALAPLSAASGLPLLLGTDQAVADEIERLGADTVVTAEGTDVSALGDGLDVVKIDPSADDADDLPGITSDDEAPALSMFVDPDRTGPAQTVARAEVEAAGGTISEMPGGDPSLSSDSVAATKSAAGDDPSAGILALGASFGAADDWATALHTAATAPELPGGGQSVFPGRRMIAAYGSPGVPSLGILGEQGLEESIDRVKGLAGDYSSLTDEPVVPAFEIITTLASSEPGADGDYSTELDPDTIREWVDAAGEAGVYVVLDLQPGTSDFLSQAKLYEDLLKEPHVGLALDAEWRLKPGQKHLAQIGSVSADEVNETAQWLADLTADNDLPQKAFILHQFSLAMISDRQDVDTSHSELAMAVHADGHGTPDAKLETWNALQNDLPEGMFMAWKNFYDEDTPTFTPEKTYEVEPRPWFVSYQ</sequence>
<evidence type="ECO:0000256" key="1">
    <source>
        <dbReference type="SAM" id="MobiDB-lite"/>
    </source>
</evidence>
<reference evidence="4" key="1">
    <citation type="journal article" date="2019" name="Int. J. Syst. Evol. Microbiol.">
        <title>The Global Catalogue of Microorganisms (GCM) 10K type strain sequencing project: providing services to taxonomists for standard genome sequencing and annotation.</title>
        <authorList>
            <consortium name="The Broad Institute Genomics Platform"/>
            <consortium name="The Broad Institute Genome Sequencing Center for Infectious Disease"/>
            <person name="Wu L."/>
            <person name="Ma J."/>
        </authorList>
    </citation>
    <scope>NUCLEOTIDE SEQUENCE [LARGE SCALE GENOMIC DNA]</scope>
    <source>
        <strain evidence="4">CGMCC 1.16455</strain>
    </source>
</reference>
<proteinExistence type="predicted"/>
<dbReference type="RefSeq" id="WP_343926629.1">
    <property type="nucleotide sequence ID" value="NZ_BAAAIR010000105.1"/>
</dbReference>
<comment type="caution">
    <text evidence="3">The sequence shown here is derived from an EMBL/GenBank/DDBJ whole genome shotgun (WGS) entry which is preliminary data.</text>
</comment>
<organism evidence="3 4">
    <name type="scientific">Brachybacterium tyrofermentans</name>
    <dbReference type="NCBI Taxonomy" id="47848"/>
    <lineage>
        <taxon>Bacteria</taxon>
        <taxon>Bacillati</taxon>
        <taxon>Actinomycetota</taxon>
        <taxon>Actinomycetes</taxon>
        <taxon>Micrococcales</taxon>
        <taxon>Dermabacteraceae</taxon>
        <taxon>Brachybacterium</taxon>
    </lineage>
</organism>
<dbReference type="Proteomes" id="UP001595937">
    <property type="component" value="Unassembled WGS sequence"/>
</dbReference>
<evidence type="ECO:0000256" key="2">
    <source>
        <dbReference type="SAM" id="Phobius"/>
    </source>
</evidence>
<keyword evidence="2" id="KW-0812">Transmembrane</keyword>
<feature type="region of interest" description="Disordered" evidence="1">
    <location>
        <begin position="195"/>
        <end position="219"/>
    </location>
</feature>